<reference evidence="1" key="2">
    <citation type="submission" date="2020-09" db="EMBL/GenBank/DDBJ databases">
        <authorList>
            <person name="Sun Q."/>
            <person name="Ohkuma M."/>
        </authorList>
    </citation>
    <scope>NUCLEOTIDE SEQUENCE</scope>
    <source>
        <strain evidence="1">JCM 4784</strain>
    </source>
</reference>
<organism evidence="1 2">
    <name type="scientific">Streptomyces longispororuber</name>
    <dbReference type="NCBI Taxonomy" id="68230"/>
    <lineage>
        <taxon>Bacteria</taxon>
        <taxon>Bacillati</taxon>
        <taxon>Actinomycetota</taxon>
        <taxon>Actinomycetes</taxon>
        <taxon>Kitasatosporales</taxon>
        <taxon>Streptomycetaceae</taxon>
        <taxon>Streptomyces</taxon>
    </lineage>
</organism>
<proteinExistence type="predicted"/>
<keyword evidence="2" id="KW-1185">Reference proteome</keyword>
<evidence type="ECO:0000313" key="2">
    <source>
        <dbReference type="Proteomes" id="UP000608024"/>
    </source>
</evidence>
<name>A0A918Z9P2_9ACTN</name>
<gene>
    <name evidence="1" type="ORF">GCM10018785_08930</name>
</gene>
<dbReference type="AlphaFoldDB" id="A0A918Z9P2"/>
<accession>A0A918Z9P2</accession>
<evidence type="ECO:0000313" key="1">
    <source>
        <dbReference type="EMBL" id="GHE41500.1"/>
    </source>
</evidence>
<sequence>MVLVLGAALAAAGLPAVVVAEVLAAAGLVGAHLARHAPLAPDAR</sequence>
<dbReference type="EMBL" id="BNBT01000007">
    <property type="protein sequence ID" value="GHE41500.1"/>
    <property type="molecule type" value="Genomic_DNA"/>
</dbReference>
<comment type="caution">
    <text evidence="1">The sequence shown here is derived from an EMBL/GenBank/DDBJ whole genome shotgun (WGS) entry which is preliminary data.</text>
</comment>
<reference evidence="1" key="1">
    <citation type="journal article" date="2014" name="Int. J. Syst. Evol. Microbiol.">
        <title>Complete genome sequence of Corynebacterium casei LMG S-19264T (=DSM 44701T), isolated from a smear-ripened cheese.</title>
        <authorList>
            <consortium name="US DOE Joint Genome Institute (JGI-PGF)"/>
            <person name="Walter F."/>
            <person name="Albersmeier A."/>
            <person name="Kalinowski J."/>
            <person name="Ruckert C."/>
        </authorList>
    </citation>
    <scope>NUCLEOTIDE SEQUENCE</scope>
    <source>
        <strain evidence="1">JCM 4784</strain>
    </source>
</reference>
<protein>
    <submittedName>
        <fullName evidence="1">Uncharacterized protein</fullName>
    </submittedName>
</protein>
<dbReference type="Proteomes" id="UP000608024">
    <property type="component" value="Unassembled WGS sequence"/>
</dbReference>